<dbReference type="InterPro" id="IPR012338">
    <property type="entry name" value="Beta-lactam/transpept-like"/>
</dbReference>
<reference evidence="4" key="1">
    <citation type="journal article" date="2019" name="Int. J. Syst. Evol. Microbiol.">
        <title>The Global Catalogue of Microorganisms (GCM) 10K type strain sequencing project: providing services to taxonomists for standard genome sequencing and annotation.</title>
        <authorList>
            <consortium name="The Broad Institute Genomics Platform"/>
            <consortium name="The Broad Institute Genome Sequencing Center for Infectious Disease"/>
            <person name="Wu L."/>
            <person name="Ma J."/>
        </authorList>
    </citation>
    <scope>NUCLEOTIDE SEQUENCE [LARGE SCALE GENOMIC DNA]</scope>
    <source>
        <strain evidence="4">KCTC 19812</strain>
    </source>
</reference>
<dbReference type="SUPFAM" id="SSF56601">
    <property type="entry name" value="beta-lactamase/transpeptidase-like"/>
    <property type="match status" value="1"/>
</dbReference>
<accession>A0ABW5BCU6</accession>
<gene>
    <name evidence="3" type="ORF">ACFSKV_20035</name>
</gene>
<protein>
    <submittedName>
        <fullName evidence="3">Serine hydrolase domain-containing protein</fullName>
        <ecNumber evidence="3">3.-.-.-</ecNumber>
    </submittedName>
</protein>
<keyword evidence="3" id="KW-0378">Hydrolase</keyword>
<dbReference type="GO" id="GO:0016787">
    <property type="term" value="F:hydrolase activity"/>
    <property type="evidence" value="ECO:0007669"/>
    <property type="project" value="UniProtKB-KW"/>
</dbReference>
<dbReference type="InterPro" id="IPR050491">
    <property type="entry name" value="AmpC-like"/>
</dbReference>
<organism evidence="3 4">
    <name type="scientific">Shivajiella indica</name>
    <dbReference type="NCBI Taxonomy" id="872115"/>
    <lineage>
        <taxon>Bacteria</taxon>
        <taxon>Pseudomonadati</taxon>
        <taxon>Bacteroidota</taxon>
        <taxon>Cytophagia</taxon>
        <taxon>Cytophagales</taxon>
        <taxon>Cyclobacteriaceae</taxon>
        <taxon>Shivajiella</taxon>
    </lineage>
</organism>
<dbReference type="EMBL" id="JBHUIV010000034">
    <property type="protein sequence ID" value="MFD2203877.1"/>
    <property type="molecule type" value="Genomic_DNA"/>
</dbReference>
<keyword evidence="1" id="KW-0732">Signal</keyword>
<dbReference type="Gene3D" id="3.40.710.10">
    <property type="entry name" value="DD-peptidase/beta-lactamase superfamily"/>
    <property type="match status" value="1"/>
</dbReference>
<proteinExistence type="predicted"/>
<keyword evidence="4" id="KW-1185">Reference proteome</keyword>
<comment type="caution">
    <text evidence="3">The sequence shown here is derived from an EMBL/GenBank/DDBJ whole genome shotgun (WGS) entry which is preliminary data.</text>
</comment>
<sequence length="355" mass="40433">MKKIMCFLISLIYCSIIGFAQDEEFTGYATALIKSNLIEYKTYGFRDKDTRYDSLTVQPIGSVSKVIIGLALMKAEELGFVKLSTDINDYLDFKIYNPNVKNNPPITLRHLATHTSGIKDNDKFYVQSYSKGLKSPYSLEEFLKSYLTKEGSRYSNKNFGKYQVGEAYNYSNIGAALAALIIEKASKIPFDQFTEKYLFQPLGMEYTHWHYKELQMDIYSQLYDEKDRLLDFYSLATYPEGSLKSNIVDLTKLLKALMEGYQGKCDILSENSWKIFFAKNYSDGLQVKGINPQEPNSGIFIVYTKSGAIGHTGSDPGVSAFLFFNPETMLGKIFLANEDLTPQNLDSFKKVWENI</sequence>
<dbReference type="PANTHER" id="PTHR46825:SF9">
    <property type="entry name" value="BETA-LACTAMASE-RELATED DOMAIN-CONTAINING PROTEIN"/>
    <property type="match status" value="1"/>
</dbReference>
<dbReference type="PANTHER" id="PTHR46825">
    <property type="entry name" value="D-ALANYL-D-ALANINE-CARBOXYPEPTIDASE/ENDOPEPTIDASE AMPH"/>
    <property type="match status" value="1"/>
</dbReference>
<feature type="signal peptide" evidence="1">
    <location>
        <begin position="1"/>
        <end position="20"/>
    </location>
</feature>
<evidence type="ECO:0000259" key="2">
    <source>
        <dbReference type="Pfam" id="PF00144"/>
    </source>
</evidence>
<dbReference type="InterPro" id="IPR001466">
    <property type="entry name" value="Beta-lactam-related"/>
</dbReference>
<dbReference type="Pfam" id="PF00144">
    <property type="entry name" value="Beta-lactamase"/>
    <property type="match status" value="1"/>
</dbReference>
<dbReference type="Proteomes" id="UP001597414">
    <property type="component" value="Unassembled WGS sequence"/>
</dbReference>
<dbReference type="EC" id="3.-.-.-" evidence="3"/>
<feature type="chain" id="PRO_5045419286" evidence="1">
    <location>
        <begin position="21"/>
        <end position="355"/>
    </location>
</feature>
<feature type="domain" description="Beta-lactamase-related" evidence="2">
    <location>
        <begin position="22"/>
        <end position="341"/>
    </location>
</feature>
<evidence type="ECO:0000313" key="3">
    <source>
        <dbReference type="EMBL" id="MFD2203877.1"/>
    </source>
</evidence>
<evidence type="ECO:0000256" key="1">
    <source>
        <dbReference type="SAM" id="SignalP"/>
    </source>
</evidence>
<name>A0ABW5BCU6_9BACT</name>
<evidence type="ECO:0000313" key="4">
    <source>
        <dbReference type="Proteomes" id="UP001597414"/>
    </source>
</evidence>
<dbReference type="RefSeq" id="WP_380806963.1">
    <property type="nucleotide sequence ID" value="NZ_JBHUIV010000034.1"/>
</dbReference>